<dbReference type="EMBL" id="JBBKAJ010000039">
    <property type="protein sequence ID" value="MEJ8640111.1"/>
    <property type="molecule type" value="Genomic_DNA"/>
</dbReference>
<proteinExistence type="predicted"/>
<organism evidence="1 2">
    <name type="scientific">Streptomyces achmelvichensis</name>
    <dbReference type="NCBI Taxonomy" id="3134111"/>
    <lineage>
        <taxon>Bacteria</taxon>
        <taxon>Bacillati</taxon>
        <taxon>Actinomycetota</taxon>
        <taxon>Actinomycetes</taxon>
        <taxon>Kitasatosporales</taxon>
        <taxon>Streptomycetaceae</taxon>
        <taxon>Streptomyces</taxon>
    </lineage>
</organism>
<sequence>MDRLLQRAEKTYGRFERGQLPHPPEDLLQAVGRLLDLTTDEYTTMWVHARGHRPVQPLASEVGTTVPANWQDACDGQKHMMYVTDSAWRVLAYNSAFADMFAERRVPRNTARWMLLTEEARRTLLDWQTAWAPSVAAPVRTAFAENPDNEALKELDNDLRQDPIVGPIYTQGQDASIAPDGVDRRLHHPLHGPGLAKMVASAPFSAPGARAVIVIFEPDSDGQRSDLPHPP</sequence>
<accession>A0ACC6Q910</accession>
<keyword evidence="2" id="KW-1185">Reference proteome</keyword>
<reference evidence="1" key="1">
    <citation type="submission" date="2024-03" db="EMBL/GenBank/DDBJ databases">
        <title>Novel Streptomyces species of biotechnological and ecological value are a feature of Machair soil.</title>
        <authorList>
            <person name="Prole J.R."/>
            <person name="Goodfellow M."/>
            <person name="Allenby N."/>
            <person name="Ward A.C."/>
        </authorList>
    </citation>
    <scope>NUCLEOTIDE SEQUENCE</scope>
    <source>
        <strain evidence="1">MS2.AVA.5</strain>
    </source>
</reference>
<evidence type="ECO:0000313" key="1">
    <source>
        <dbReference type="EMBL" id="MEJ8640111.1"/>
    </source>
</evidence>
<name>A0ACC6Q910_9ACTN</name>
<comment type="caution">
    <text evidence="1">The sequence shown here is derived from an EMBL/GenBank/DDBJ whole genome shotgun (WGS) entry which is preliminary data.</text>
</comment>
<evidence type="ECO:0000313" key="2">
    <source>
        <dbReference type="Proteomes" id="UP001377168"/>
    </source>
</evidence>
<gene>
    <name evidence="1" type="ORF">WKI67_43270</name>
</gene>
<dbReference type="Proteomes" id="UP001377168">
    <property type="component" value="Unassembled WGS sequence"/>
</dbReference>
<protein>
    <submittedName>
        <fullName evidence="1">XRE family transcriptional regulator</fullName>
    </submittedName>
</protein>